<dbReference type="InterPro" id="IPR023606">
    <property type="entry name" value="CoA-Trfase_III_dom_1_sf"/>
</dbReference>
<dbReference type="PANTHER" id="PTHR48228:SF5">
    <property type="entry name" value="ALPHA-METHYLACYL-COA RACEMASE"/>
    <property type="match status" value="1"/>
</dbReference>
<evidence type="ECO:0000313" key="1">
    <source>
        <dbReference type="EMBL" id="SDN69544.1"/>
    </source>
</evidence>
<keyword evidence="2" id="KW-1185">Reference proteome</keyword>
<keyword evidence="1" id="KW-0808">Transferase</keyword>
<dbReference type="RefSeq" id="WP_084314384.1">
    <property type="nucleotide sequence ID" value="NZ_FNIJ01000004.1"/>
</dbReference>
<dbReference type="Gene3D" id="3.40.50.10540">
    <property type="entry name" value="Crotonobetainyl-coa:carnitine coa-transferase, domain 1"/>
    <property type="match status" value="1"/>
</dbReference>
<evidence type="ECO:0000313" key="2">
    <source>
        <dbReference type="Proteomes" id="UP000242957"/>
    </source>
</evidence>
<dbReference type="InterPro" id="IPR044855">
    <property type="entry name" value="CoA-Trfase_III_dom3_sf"/>
</dbReference>
<accession>A0A1H0DHI3</accession>
<name>A0A1H0DHI3_9PSED</name>
<dbReference type="OrthoDB" id="9058532at2"/>
<dbReference type="SUPFAM" id="SSF89796">
    <property type="entry name" value="CoA-transferase family III (CaiB/BaiF)"/>
    <property type="match status" value="1"/>
</dbReference>
<dbReference type="Pfam" id="PF02515">
    <property type="entry name" value="CoA_transf_3"/>
    <property type="match status" value="1"/>
</dbReference>
<dbReference type="PANTHER" id="PTHR48228">
    <property type="entry name" value="SUCCINYL-COA--D-CITRAMALATE COA-TRANSFERASE"/>
    <property type="match status" value="1"/>
</dbReference>
<organism evidence="1 2">
    <name type="scientific">Pseudomonas jinjuensis</name>
    <dbReference type="NCBI Taxonomy" id="198616"/>
    <lineage>
        <taxon>Bacteria</taxon>
        <taxon>Pseudomonadati</taxon>
        <taxon>Pseudomonadota</taxon>
        <taxon>Gammaproteobacteria</taxon>
        <taxon>Pseudomonadales</taxon>
        <taxon>Pseudomonadaceae</taxon>
        <taxon>Pseudomonas</taxon>
    </lineage>
</organism>
<proteinExistence type="predicted"/>
<dbReference type="EMBL" id="FNIJ01000004">
    <property type="protein sequence ID" value="SDN69544.1"/>
    <property type="molecule type" value="Genomic_DNA"/>
</dbReference>
<dbReference type="InterPro" id="IPR050509">
    <property type="entry name" value="CoA-transferase_III"/>
</dbReference>
<protein>
    <submittedName>
        <fullName evidence="1">Crotonobetainyl-CoA:carnitine CoA-transferase CaiB</fullName>
    </submittedName>
</protein>
<reference evidence="2" key="1">
    <citation type="submission" date="2016-10" db="EMBL/GenBank/DDBJ databases">
        <authorList>
            <person name="Varghese N."/>
            <person name="Submissions S."/>
        </authorList>
    </citation>
    <scope>NUCLEOTIDE SEQUENCE [LARGE SCALE GENOMIC DNA]</scope>
    <source>
        <strain evidence="2">JCM 21621</strain>
    </source>
</reference>
<dbReference type="STRING" id="198616.SAMN05216193_104295"/>
<dbReference type="InterPro" id="IPR003673">
    <property type="entry name" value="CoA-Trfase_fam_III"/>
</dbReference>
<gene>
    <name evidence="1" type="ORF">SAMN05216193_104295</name>
</gene>
<dbReference type="AlphaFoldDB" id="A0A1H0DHI3"/>
<dbReference type="Gene3D" id="3.30.1540.10">
    <property type="entry name" value="formyl-coa transferase, domain 3"/>
    <property type="match status" value="1"/>
</dbReference>
<dbReference type="GO" id="GO:0016740">
    <property type="term" value="F:transferase activity"/>
    <property type="evidence" value="ECO:0007669"/>
    <property type="project" value="UniProtKB-KW"/>
</dbReference>
<sequence length="385" mass="41040">MGPLAGMKVIELAGIGPGPMAAMMLADLGATVLRIERREAVDLGVKKELRYNLTLRNRKAIALDLKDPEAVKLVLELVKDADALIEGFRPGVTERLGLGPEPCLAINPRLVYGRITGWGQTGPLAKAAGHDINYIALTGVLNAIGRQGQLPAAPLALLGDMSGGALYLTIGVLAAMFEARQSGLGQVVDAAIVDGAASMATLFYGLAASGQWNPQRGSNVLDSGAYFYDVYACRDEQLISIGPIEGRFHAQLLRHLDIDPAEVGEQNDPRNWPKARELFAAAFRRRDRAEWCALLEGTDVCFAPVLSFGEAPEHPHLKARGTFIEIDGVKQPAPAPRFSRTPQAMPTAPEAATLAGVEAALAGWLEDAEIARWRDSGVIGDGPQG</sequence>
<dbReference type="Proteomes" id="UP000242957">
    <property type="component" value="Unassembled WGS sequence"/>
</dbReference>